<protein>
    <submittedName>
        <fullName evidence="2">Uncharacterized protein</fullName>
    </submittedName>
</protein>
<dbReference type="RefSeq" id="WP_369868760.1">
    <property type="nucleotide sequence ID" value="NZ_JBGFFE010000007.1"/>
</dbReference>
<feature type="transmembrane region" description="Helical" evidence="1">
    <location>
        <begin position="6"/>
        <end position="28"/>
    </location>
</feature>
<accession>A0ABV4DXQ9</accession>
<comment type="caution">
    <text evidence="2">The sequence shown here is derived from an EMBL/GenBank/DDBJ whole genome shotgun (WGS) entry which is preliminary data.</text>
</comment>
<keyword evidence="3" id="KW-1185">Reference proteome</keyword>
<keyword evidence="1" id="KW-0472">Membrane</keyword>
<dbReference type="EMBL" id="JBGFFE010000007">
    <property type="protein sequence ID" value="MEY8763356.1"/>
    <property type="molecule type" value="Genomic_DNA"/>
</dbReference>
<organism evidence="2 3">
    <name type="scientific">Clostridium lapidicellarium</name>
    <dbReference type="NCBI Taxonomy" id="3240931"/>
    <lineage>
        <taxon>Bacteria</taxon>
        <taxon>Bacillati</taxon>
        <taxon>Bacillota</taxon>
        <taxon>Clostridia</taxon>
        <taxon>Eubacteriales</taxon>
        <taxon>Clostridiaceae</taxon>
        <taxon>Clostridium</taxon>
    </lineage>
</organism>
<name>A0ABV4DXQ9_9CLOT</name>
<dbReference type="Proteomes" id="UP001565220">
    <property type="component" value="Unassembled WGS sequence"/>
</dbReference>
<proteinExistence type="predicted"/>
<evidence type="ECO:0000313" key="2">
    <source>
        <dbReference type="EMBL" id="MEY8763356.1"/>
    </source>
</evidence>
<evidence type="ECO:0000313" key="3">
    <source>
        <dbReference type="Proteomes" id="UP001565220"/>
    </source>
</evidence>
<gene>
    <name evidence="2" type="ORF">AB8S09_06840</name>
</gene>
<evidence type="ECO:0000256" key="1">
    <source>
        <dbReference type="SAM" id="Phobius"/>
    </source>
</evidence>
<keyword evidence="1" id="KW-1133">Transmembrane helix</keyword>
<reference evidence="2 3" key="1">
    <citation type="submission" date="2024-08" db="EMBL/GenBank/DDBJ databases">
        <title>Clostridium lapicellarii sp. nov., and Clostridium renhuaiense sp. nov., two species isolated from the mud in a fermentation cellar used for producing sauce-flavour Chinese liquors.</title>
        <authorList>
            <person name="Yang F."/>
            <person name="Wang H."/>
            <person name="Chen L.Q."/>
            <person name="Zhou N."/>
            <person name="Lu J.J."/>
            <person name="Pu X.X."/>
            <person name="Wan B."/>
            <person name="Wang L."/>
            <person name="Liu S.J."/>
        </authorList>
    </citation>
    <scope>NUCLEOTIDE SEQUENCE [LARGE SCALE GENOMIC DNA]</scope>
    <source>
        <strain evidence="2 3">MT-113</strain>
    </source>
</reference>
<keyword evidence="1" id="KW-0812">Transmembrane</keyword>
<sequence length="68" mass="7737">MNGLAQYLFTGMGIWTIIGVILGILFLIDTLRTPDFRNWKVITSINRSENVITYKDIKTGSTSKKMIK</sequence>